<dbReference type="PANTHER" id="PTHR24223">
    <property type="entry name" value="ATP-BINDING CASSETTE SUB-FAMILY C"/>
    <property type="match status" value="1"/>
</dbReference>
<dbReference type="GO" id="GO:0016020">
    <property type="term" value="C:membrane"/>
    <property type="evidence" value="ECO:0007669"/>
    <property type="project" value="TreeGrafter"/>
</dbReference>
<dbReference type="GO" id="GO:0012505">
    <property type="term" value="C:endomembrane system"/>
    <property type="evidence" value="ECO:0007669"/>
    <property type="project" value="UniProtKB-SubCell"/>
</dbReference>
<dbReference type="Pfam" id="PF00005">
    <property type="entry name" value="ABC_tran"/>
    <property type="match status" value="1"/>
</dbReference>
<dbReference type="GO" id="GO:0016887">
    <property type="term" value="F:ATP hydrolysis activity"/>
    <property type="evidence" value="ECO:0007669"/>
    <property type="project" value="InterPro"/>
</dbReference>
<feature type="compositionally biased region" description="Basic and acidic residues" evidence="5">
    <location>
        <begin position="142"/>
        <end position="160"/>
    </location>
</feature>
<dbReference type="AlphaFoldDB" id="A0A6A4YDA6"/>
<gene>
    <name evidence="7" type="ORF">As57867_015308</name>
</gene>
<feature type="region of interest" description="Disordered" evidence="5">
    <location>
        <begin position="142"/>
        <end position="164"/>
    </location>
</feature>
<evidence type="ECO:0000256" key="4">
    <source>
        <dbReference type="ARBA" id="ARBA00022840"/>
    </source>
</evidence>
<proteinExistence type="predicted"/>
<keyword evidence="4" id="KW-0067">ATP-binding</keyword>
<dbReference type="Gene3D" id="3.40.50.300">
    <property type="entry name" value="P-loop containing nucleotide triphosphate hydrolases"/>
    <property type="match status" value="1"/>
</dbReference>
<feature type="non-terminal residue" evidence="7">
    <location>
        <position position="1"/>
    </location>
</feature>
<dbReference type="GO" id="GO:0005524">
    <property type="term" value="F:ATP binding"/>
    <property type="evidence" value="ECO:0007669"/>
    <property type="project" value="UniProtKB-KW"/>
</dbReference>
<sequence length="202" mass="22443">DAPWYRTVLQAVQLEADLRLLPAGDKTEIGEQGINLSGGQKARVNLARALYKKQSTVLLMDDPLSAVDVHVAKAIFDQAIMRLASHQTRIMTMNSHYQFLPQADRILVMENGTIVGDGTFAELYTSFPQFLSKKSDTSSLECQRKEEDTVAGKERSKSEVTAESGNDDAILIMEEDRAMGMVKSQTYLDYFGHVGFNGYLVT</sequence>
<organism evidence="7">
    <name type="scientific">Aphanomyces stellatus</name>
    <dbReference type="NCBI Taxonomy" id="120398"/>
    <lineage>
        <taxon>Eukaryota</taxon>
        <taxon>Sar</taxon>
        <taxon>Stramenopiles</taxon>
        <taxon>Oomycota</taxon>
        <taxon>Saprolegniomycetes</taxon>
        <taxon>Saprolegniales</taxon>
        <taxon>Verrucalvaceae</taxon>
        <taxon>Aphanomyces</taxon>
    </lineage>
</organism>
<keyword evidence="2" id="KW-0677">Repeat</keyword>
<evidence type="ECO:0000256" key="3">
    <source>
        <dbReference type="ARBA" id="ARBA00022741"/>
    </source>
</evidence>
<evidence type="ECO:0000256" key="1">
    <source>
        <dbReference type="ARBA" id="ARBA00004127"/>
    </source>
</evidence>
<evidence type="ECO:0000256" key="5">
    <source>
        <dbReference type="SAM" id="MobiDB-lite"/>
    </source>
</evidence>
<dbReference type="OrthoDB" id="127836at2759"/>
<comment type="caution">
    <text evidence="7">The sequence shown here is derived from an EMBL/GenBank/DDBJ whole genome shotgun (WGS) entry which is preliminary data.</text>
</comment>
<accession>A0A6A4YDA6</accession>
<comment type="subcellular location">
    <subcellularLocation>
        <location evidence="1">Endomembrane system</location>
        <topology evidence="1">Multi-pass membrane protein</topology>
    </subcellularLocation>
</comment>
<evidence type="ECO:0000256" key="2">
    <source>
        <dbReference type="ARBA" id="ARBA00022737"/>
    </source>
</evidence>
<dbReference type="InterPro" id="IPR027417">
    <property type="entry name" value="P-loop_NTPase"/>
</dbReference>
<feature type="domain" description="ABC transporter" evidence="6">
    <location>
        <begin position="13"/>
        <end position="64"/>
    </location>
</feature>
<dbReference type="GO" id="GO:0042626">
    <property type="term" value="F:ATPase-coupled transmembrane transporter activity"/>
    <property type="evidence" value="ECO:0007669"/>
    <property type="project" value="TreeGrafter"/>
</dbReference>
<dbReference type="EMBL" id="VJMH01005658">
    <property type="protein sequence ID" value="KAF0693695.1"/>
    <property type="molecule type" value="Genomic_DNA"/>
</dbReference>
<dbReference type="SUPFAM" id="SSF52540">
    <property type="entry name" value="P-loop containing nucleoside triphosphate hydrolases"/>
    <property type="match status" value="1"/>
</dbReference>
<dbReference type="InterPro" id="IPR003439">
    <property type="entry name" value="ABC_transporter-like_ATP-bd"/>
</dbReference>
<keyword evidence="3" id="KW-0547">Nucleotide-binding</keyword>
<name>A0A6A4YDA6_9STRA</name>
<evidence type="ECO:0000259" key="6">
    <source>
        <dbReference type="Pfam" id="PF00005"/>
    </source>
</evidence>
<dbReference type="InterPro" id="IPR050173">
    <property type="entry name" value="ABC_transporter_C-like"/>
</dbReference>
<protein>
    <recommendedName>
        <fullName evidence="6">ABC transporter domain-containing protein</fullName>
    </recommendedName>
</protein>
<evidence type="ECO:0000313" key="7">
    <source>
        <dbReference type="EMBL" id="KAF0693695.1"/>
    </source>
</evidence>
<reference evidence="7" key="1">
    <citation type="submission" date="2019-06" db="EMBL/GenBank/DDBJ databases">
        <title>Genomics analysis of Aphanomyces spp. identifies a new class of oomycete effector associated with host adaptation.</title>
        <authorList>
            <person name="Gaulin E."/>
        </authorList>
    </citation>
    <scope>NUCLEOTIDE SEQUENCE</scope>
    <source>
        <strain evidence="7">CBS 578.67</strain>
    </source>
</reference>
<dbReference type="PANTHER" id="PTHR24223:SF443">
    <property type="entry name" value="MULTIDRUG-RESISTANCE LIKE PROTEIN 1, ISOFORM I"/>
    <property type="match status" value="1"/>
</dbReference>